<evidence type="ECO:0000313" key="5">
    <source>
        <dbReference type="Proteomes" id="UP001595075"/>
    </source>
</evidence>
<dbReference type="Proteomes" id="UP001595075">
    <property type="component" value="Unassembled WGS sequence"/>
</dbReference>
<dbReference type="SUPFAM" id="SSF50630">
    <property type="entry name" value="Acid proteases"/>
    <property type="match status" value="1"/>
</dbReference>
<feature type="domain" description="Peptidase A1" evidence="3">
    <location>
        <begin position="51"/>
        <end position="387"/>
    </location>
</feature>
<dbReference type="Gene3D" id="2.40.70.10">
    <property type="entry name" value="Acid Proteases"/>
    <property type="match status" value="2"/>
</dbReference>
<dbReference type="InterPro" id="IPR034164">
    <property type="entry name" value="Pepsin-like_dom"/>
</dbReference>
<keyword evidence="5" id="KW-1185">Reference proteome</keyword>
<gene>
    <name evidence="4" type="ORF">VTL71DRAFT_1277</name>
</gene>
<dbReference type="CDD" id="cd05471">
    <property type="entry name" value="pepsin_like"/>
    <property type="match status" value="1"/>
</dbReference>
<organism evidence="4 5">
    <name type="scientific">Oculimacula yallundae</name>
    <dbReference type="NCBI Taxonomy" id="86028"/>
    <lineage>
        <taxon>Eukaryota</taxon>
        <taxon>Fungi</taxon>
        <taxon>Dikarya</taxon>
        <taxon>Ascomycota</taxon>
        <taxon>Pezizomycotina</taxon>
        <taxon>Leotiomycetes</taxon>
        <taxon>Helotiales</taxon>
        <taxon>Ploettnerulaceae</taxon>
        <taxon>Oculimacula</taxon>
    </lineage>
</organism>
<dbReference type="PROSITE" id="PS51767">
    <property type="entry name" value="PEPTIDASE_A1"/>
    <property type="match status" value="1"/>
</dbReference>
<comment type="caution">
    <text evidence="4">The sequence shown here is derived from an EMBL/GenBank/DDBJ whole genome shotgun (WGS) entry which is preliminary data.</text>
</comment>
<dbReference type="PANTHER" id="PTHR47966">
    <property type="entry name" value="BETA-SITE APP-CLEAVING ENZYME, ISOFORM A-RELATED"/>
    <property type="match status" value="1"/>
</dbReference>
<evidence type="ECO:0000256" key="1">
    <source>
        <dbReference type="ARBA" id="ARBA00007447"/>
    </source>
</evidence>
<evidence type="ECO:0000259" key="3">
    <source>
        <dbReference type="PROSITE" id="PS51767"/>
    </source>
</evidence>
<reference evidence="4 5" key="1">
    <citation type="journal article" date="2024" name="Commun. Biol.">
        <title>Comparative genomic analysis of thermophilic fungi reveals convergent evolutionary adaptations and gene losses.</title>
        <authorList>
            <person name="Steindorff A.S."/>
            <person name="Aguilar-Pontes M.V."/>
            <person name="Robinson A.J."/>
            <person name="Andreopoulos B."/>
            <person name="LaButti K."/>
            <person name="Kuo A."/>
            <person name="Mondo S."/>
            <person name="Riley R."/>
            <person name="Otillar R."/>
            <person name="Haridas S."/>
            <person name="Lipzen A."/>
            <person name="Grimwood J."/>
            <person name="Schmutz J."/>
            <person name="Clum A."/>
            <person name="Reid I.D."/>
            <person name="Moisan M.C."/>
            <person name="Butler G."/>
            <person name="Nguyen T.T.M."/>
            <person name="Dewar K."/>
            <person name="Conant G."/>
            <person name="Drula E."/>
            <person name="Henrissat B."/>
            <person name="Hansel C."/>
            <person name="Singer S."/>
            <person name="Hutchinson M.I."/>
            <person name="de Vries R.P."/>
            <person name="Natvig D.O."/>
            <person name="Powell A.J."/>
            <person name="Tsang A."/>
            <person name="Grigoriev I.V."/>
        </authorList>
    </citation>
    <scope>NUCLEOTIDE SEQUENCE [LARGE SCALE GENOMIC DNA]</scope>
    <source>
        <strain evidence="4 5">CBS 494.80</strain>
    </source>
</reference>
<feature type="signal peptide" evidence="2">
    <location>
        <begin position="1"/>
        <end position="19"/>
    </location>
</feature>
<dbReference type="InterPro" id="IPR033121">
    <property type="entry name" value="PEPTIDASE_A1"/>
</dbReference>
<name>A0ABR4CA80_9HELO</name>
<evidence type="ECO:0000313" key="4">
    <source>
        <dbReference type="EMBL" id="KAL2066853.1"/>
    </source>
</evidence>
<sequence>MAMKYLGAGILAAATLARAVVIDLPIITQNTYNDRTPSSWKSAHLPKHIAYPLTPDRAVAGSHRQLVGNTTACPNLSGYTRVGYKETSTAKDLNAYSFIGYIDGDGVGGSAIQDVFTISDSTTPVTWNQTFLSANTSSWRFIPADGFLGLGFASIAQTNTSTLVETLLQDGLLDEPRFAVFYGTTAPNENTGTNPDGRLTIGGSHEDIYVEGSMAYAPLRQESPFQLWRTSVRSVIVNTGRTPRTETNSSSAPETNVTINLPVNGRAVFDTGAGRISLPSDVVGEVYSQLGWSLPDLLQGNVRWTCDAFNSTWGISLVLGDGAISDDVHLEIRGDELVGDANCQPPFDDSGVKGFALVGTSLLKRYYSVYDFGGSNVHSYKPKIGFGRLKKEFDYLHL</sequence>
<proteinExistence type="inferred from homology"/>
<evidence type="ECO:0000256" key="2">
    <source>
        <dbReference type="SAM" id="SignalP"/>
    </source>
</evidence>
<keyword evidence="2" id="KW-0732">Signal</keyword>
<dbReference type="Pfam" id="PF00026">
    <property type="entry name" value="Asp"/>
    <property type="match status" value="1"/>
</dbReference>
<dbReference type="InterPro" id="IPR001461">
    <property type="entry name" value="Aspartic_peptidase_A1"/>
</dbReference>
<comment type="similarity">
    <text evidence="1">Belongs to the peptidase A1 family.</text>
</comment>
<accession>A0ABR4CA80</accession>
<feature type="chain" id="PRO_5046813379" description="Peptidase A1 domain-containing protein" evidence="2">
    <location>
        <begin position="20"/>
        <end position="398"/>
    </location>
</feature>
<dbReference type="InterPro" id="IPR021109">
    <property type="entry name" value="Peptidase_aspartic_dom_sf"/>
</dbReference>
<dbReference type="EMBL" id="JAZHXI010000010">
    <property type="protein sequence ID" value="KAL2066853.1"/>
    <property type="molecule type" value="Genomic_DNA"/>
</dbReference>
<dbReference type="PANTHER" id="PTHR47966:SF68">
    <property type="entry name" value="PEPTIDASE A1 DOMAIN-CONTAINING PROTEIN"/>
    <property type="match status" value="1"/>
</dbReference>
<protein>
    <recommendedName>
        <fullName evidence="3">Peptidase A1 domain-containing protein</fullName>
    </recommendedName>
</protein>